<reference evidence="16" key="1">
    <citation type="submission" date="2022-07" db="EMBL/GenBank/DDBJ databases">
        <authorList>
            <person name="Trinca V."/>
            <person name="Uliana J.V.C."/>
            <person name="Torres T.T."/>
            <person name="Ward R.J."/>
            <person name="Monesi N."/>
        </authorList>
    </citation>
    <scope>NUCLEOTIDE SEQUENCE</scope>
    <source>
        <strain evidence="16">HSMRA1968</strain>
        <tissue evidence="16">Whole embryos</tissue>
    </source>
</reference>
<sequence length="503" mass="58680">MIVVLTFVALLLIALVKFSIRKHRIMKYVRHLPAPFEYPVIGSSINFVGRNNQQILEDALKMCAELPMPFRLWFGHHLVLFVDKPEDCQIILNAETCLDKSFVYRFLQKDVALFTAPANVWRPHRKMLNSTFNFNVLNSFIPIFNEKANLMVNNMRKELGKKEFDVSTYLFACTLDMVCGTTLGYNVGVQCGKNQDYLEGIEKSLTMIAQRIVNVLHHFDFIYKRTKTYKIERQYLDIAESLPNRIIQSKKEEFFSKPEQEQHKEFNENENCKTPQIFIEQLFKLYKKKLVDDTMIKDQVNLLIFGGNDTSALATSHAILLLAMHPEIQEKAVKELAEVYEHEDSETDFEKLSRLPYLEMIIKEAMRLYPVAPFLSRKCSGDTQITDCVIPEDTVIILSVYHLHRNKDIWGANADRFDPENFLPKKMAKRHSCCYLPFSSGPRNCLGMKYAYMSMKTMLSALLRNYKFSTSLKMEDLKWKFEITMKLVNTHLVTIEKRNFKET</sequence>
<keyword evidence="10 15" id="KW-0560">Oxidoreductase</keyword>
<dbReference type="GO" id="GO:0016705">
    <property type="term" value="F:oxidoreductase activity, acting on paired donors, with incorporation or reduction of molecular oxygen"/>
    <property type="evidence" value="ECO:0007669"/>
    <property type="project" value="InterPro"/>
</dbReference>
<dbReference type="InterPro" id="IPR050196">
    <property type="entry name" value="Cytochrome_P450_Monoox"/>
</dbReference>
<evidence type="ECO:0000256" key="6">
    <source>
        <dbReference type="ARBA" id="ARBA00022617"/>
    </source>
</evidence>
<proteinExistence type="inferred from homology"/>
<dbReference type="SUPFAM" id="SSF48264">
    <property type="entry name" value="Cytochrome P450"/>
    <property type="match status" value="1"/>
</dbReference>
<dbReference type="CDD" id="cd11057">
    <property type="entry name" value="CYP313-like"/>
    <property type="match status" value="1"/>
</dbReference>
<comment type="caution">
    <text evidence="16">The sequence shown here is derived from an EMBL/GenBank/DDBJ whole genome shotgun (WGS) entry which is preliminary data.</text>
</comment>
<evidence type="ECO:0000256" key="10">
    <source>
        <dbReference type="ARBA" id="ARBA00023002"/>
    </source>
</evidence>
<comment type="function">
    <text evidence="2">May be involved in the metabolism of insect hormones and in the breakdown of synthetic insecticides.</text>
</comment>
<evidence type="ECO:0000256" key="13">
    <source>
        <dbReference type="ARBA" id="ARBA00023136"/>
    </source>
</evidence>
<gene>
    <name evidence="16" type="primary">CYP4C1_0</name>
    <name evidence="16" type="ORF">Bhyg_15313</name>
</gene>
<evidence type="ECO:0000256" key="11">
    <source>
        <dbReference type="ARBA" id="ARBA00023004"/>
    </source>
</evidence>
<keyword evidence="13" id="KW-0472">Membrane</keyword>
<comment type="subcellular location">
    <subcellularLocation>
        <location evidence="4">Endoplasmic reticulum membrane</location>
        <topology evidence="4">Peripheral membrane protein</topology>
    </subcellularLocation>
    <subcellularLocation>
        <location evidence="3">Microsome membrane</location>
        <topology evidence="3">Peripheral membrane protein</topology>
    </subcellularLocation>
</comment>
<keyword evidence="9" id="KW-0492">Microsome</keyword>
<dbReference type="Pfam" id="PF00067">
    <property type="entry name" value="p450"/>
    <property type="match status" value="1"/>
</dbReference>
<dbReference type="GO" id="GO:0020037">
    <property type="term" value="F:heme binding"/>
    <property type="evidence" value="ECO:0007669"/>
    <property type="project" value="InterPro"/>
</dbReference>
<keyword evidence="7 14" id="KW-0479">Metal-binding</keyword>
<comment type="similarity">
    <text evidence="5 15">Belongs to the cytochrome P450 family.</text>
</comment>
<dbReference type="PANTHER" id="PTHR24291:SF189">
    <property type="entry name" value="CYTOCHROME P450 4C3-RELATED"/>
    <property type="match status" value="1"/>
</dbReference>
<evidence type="ECO:0000256" key="8">
    <source>
        <dbReference type="ARBA" id="ARBA00022824"/>
    </source>
</evidence>
<dbReference type="GO" id="GO:0005789">
    <property type="term" value="C:endoplasmic reticulum membrane"/>
    <property type="evidence" value="ECO:0007669"/>
    <property type="project" value="UniProtKB-SubCell"/>
</dbReference>
<dbReference type="PRINTS" id="PR00463">
    <property type="entry name" value="EP450I"/>
</dbReference>
<evidence type="ECO:0000313" key="17">
    <source>
        <dbReference type="Proteomes" id="UP001151699"/>
    </source>
</evidence>
<dbReference type="PANTHER" id="PTHR24291">
    <property type="entry name" value="CYTOCHROME P450 FAMILY 4"/>
    <property type="match status" value="1"/>
</dbReference>
<accession>A0A9Q0MTB2</accession>
<dbReference type="Gene3D" id="1.10.630.10">
    <property type="entry name" value="Cytochrome P450"/>
    <property type="match status" value="1"/>
</dbReference>
<dbReference type="PRINTS" id="PR00385">
    <property type="entry name" value="P450"/>
</dbReference>
<dbReference type="PROSITE" id="PS00086">
    <property type="entry name" value="CYTOCHROME_P450"/>
    <property type="match status" value="1"/>
</dbReference>
<feature type="binding site" description="axial binding residue" evidence="14">
    <location>
        <position position="445"/>
    </location>
    <ligand>
        <name>heme</name>
        <dbReference type="ChEBI" id="CHEBI:30413"/>
    </ligand>
    <ligandPart>
        <name>Fe</name>
        <dbReference type="ChEBI" id="CHEBI:18248"/>
    </ligandPart>
</feature>
<keyword evidence="11 14" id="KW-0408">Iron</keyword>
<dbReference type="GO" id="GO:0004497">
    <property type="term" value="F:monooxygenase activity"/>
    <property type="evidence" value="ECO:0007669"/>
    <property type="project" value="UniProtKB-KW"/>
</dbReference>
<evidence type="ECO:0000256" key="15">
    <source>
        <dbReference type="RuleBase" id="RU000461"/>
    </source>
</evidence>
<evidence type="ECO:0000256" key="7">
    <source>
        <dbReference type="ARBA" id="ARBA00022723"/>
    </source>
</evidence>
<keyword evidence="8" id="KW-0256">Endoplasmic reticulum</keyword>
<organism evidence="16 17">
    <name type="scientific">Pseudolycoriella hygida</name>
    <dbReference type="NCBI Taxonomy" id="35572"/>
    <lineage>
        <taxon>Eukaryota</taxon>
        <taxon>Metazoa</taxon>
        <taxon>Ecdysozoa</taxon>
        <taxon>Arthropoda</taxon>
        <taxon>Hexapoda</taxon>
        <taxon>Insecta</taxon>
        <taxon>Pterygota</taxon>
        <taxon>Neoptera</taxon>
        <taxon>Endopterygota</taxon>
        <taxon>Diptera</taxon>
        <taxon>Nematocera</taxon>
        <taxon>Sciaroidea</taxon>
        <taxon>Sciaridae</taxon>
        <taxon>Pseudolycoriella</taxon>
    </lineage>
</organism>
<evidence type="ECO:0000256" key="14">
    <source>
        <dbReference type="PIRSR" id="PIRSR602401-1"/>
    </source>
</evidence>
<evidence type="ECO:0000313" key="16">
    <source>
        <dbReference type="EMBL" id="KAJ6636720.1"/>
    </source>
</evidence>
<keyword evidence="6 14" id="KW-0349">Heme</keyword>
<evidence type="ECO:0000256" key="12">
    <source>
        <dbReference type="ARBA" id="ARBA00023033"/>
    </source>
</evidence>
<evidence type="ECO:0000256" key="3">
    <source>
        <dbReference type="ARBA" id="ARBA00004174"/>
    </source>
</evidence>
<dbReference type="InterPro" id="IPR036396">
    <property type="entry name" value="Cyt_P450_sf"/>
</dbReference>
<evidence type="ECO:0000256" key="1">
    <source>
        <dbReference type="ARBA" id="ARBA00001971"/>
    </source>
</evidence>
<keyword evidence="12 15" id="KW-0503">Monooxygenase</keyword>
<evidence type="ECO:0000256" key="5">
    <source>
        <dbReference type="ARBA" id="ARBA00010617"/>
    </source>
</evidence>
<dbReference type="GO" id="GO:0005506">
    <property type="term" value="F:iron ion binding"/>
    <property type="evidence" value="ECO:0007669"/>
    <property type="project" value="InterPro"/>
</dbReference>
<dbReference type="InterPro" id="IPR002401">
    <property type="entry name" value="Cyt_P450_E_grp-I"/>
</dbReference>
<evidence type="ECO:0000256" key="4">
    <source>
        <dbReference type="ARBA" id="ARBA00004406"/>
    </source>
</evidence>
<dbReference type="OrthoDB" id="1470350at2759"/>
<evidence type="ECO:0000256" key="9">
    <source>
        <dbReference type="ARBA" id="ARBA00022848"/>
    </source>
</evidence>
<dbReference type="InterPro" id="IPR017972">
    <property type="entry name" value="Cyt_P450_CS"/>
</dbReference>
<evidence type="ECO:0000256" key="2">
    <source>
        <dbReference type="ARBA" id="ARBA00003690"/>
    </source>
</evidence>
<keyword evidence="17" id="KW-1185">Reference proteome</keyword>
<dbReference type="Proteomes" id="UP001151699">
    <property type="component" value="Chromosome C"/>
</dbReference>
<comment type="cofactor">
    <cofactor evidence="1 14">
        <name>heme</name>
        <dbReference type="ChEBI" id="CHEBI:30413"/>
    </cofactor>
</comment>
<protein>
    <submittedName>
        <fullName evidence="16">Cytochrome P450 4C1</fullName>
    </submittedName>
</protein>
<dbReference type="EMBL" id="WJQU01000004">
    <property type="protein sequence ID" value="KAJ6636720.1"/>
    <property type="molecule type" value="Genomic_DNA"/>
</dbReference>
<name>A0A9Q0MTB2_9DIPT</name>
<dbReference type="AlphaFoldDB" id="A0A9Q0MTB2"/>
<dbReference type="InterPro" id="IPR001128">
    <property type="entry name" value="Cyt_P450"/>
</dbReference>